<feature type="region of interest" description="Disordered" evidence="3">
    <location>
        <begin position="168"/>
        <end position="245"/>
    </location>
</feature>
<dbReference type="EMBL" id="JAWZYT010003711">
    <property type="protein sequence ID" value="KAK4297112.1"/>
    <property type="molecule type" value="Genomic_DNA"/>
</dbReference>
<dbReference type="GO" id="GO:0005096">
    <property type="term" value="F:GTPase activator activity"/>
    <property type="evidence" value="ECO:0007669"/>
    <property type="project" value="UniProtKB-KW"/>
</dbReference>
<dbReference type="PROSITE" id="PS50826">
    <property type="entry name" value="RUN"/>
    <property type="match status" value="1"/>
</dbReference>
<evidence type="ECO:0000259" key="4">
    <source>
        <dbReference type="PROSITE" id="PS50086"/>
    </source>
</evidence>
<feature type="region of interest" description="Disordered" evidence="3">
    <location>
        <begin position="494"/>
        <end position="558"/>
    </location>
</feature>
<feature type="compositionally biased region" description="Polar residues" evidence="3">
    <location>
        <begin position="741"/>
        <end position="750"/>
    </location>
</feature>
<feature type="region of interest" description="Disordered" evidence="3">
    <location>
        <begin position="53"/>
        <end position="85"/>
    </location>
</feature>
<sequence>MGAVEACLSHGLKRRTLGLFKTSSTTALIHKVGKCYQPAAAVSKIVVDIESTDGMRRSSGSGDSASRLSKPPLVKKNSGSQVGSSPPPRYLWIRVALIQKLLAKIIDYLVQNNSKYYEKDSLVADPDYGTILSSLLVGPCALDFSRMKTVDHLWTDPPADELVQRHRISSPHPAGPATPPAPRRPGLHYRKPMSCNSEDITTSTTSNNPSSTLTTTTSTTTNNNNTTTTTTTGNHNHHHQRSNNPLNARDYVESLHQNNKATLLYGKNNVHVQPKEQLDAMPGYMSLHQMTEGLVIKWTPNHLMNGCCPDTSQDKRGYRRHSLPISLSLLHNRSSPPSFLRRYSEPPLPIYWEYALNVRVEEIVYVHCHQQGDSGGTIVLVGQDGTQYPPIHFPRGGHLLAFLSCLENGLLPHGHLDPPLWSQRGKGKVFPRLRRKARQPLTNRSLTHTSTEGDDDEATDYVFRIITSHKPDRLSHLELMSPLLRESTSWLPRMPRLSSKSSSTSSSKSLSLGDSMSDVLPPPPTPNPSLDLPLTPASTQQQQQTSLDQSQNTVLSPEKNSDSIELVCATMKHQIISRAFYGWLAHCRHLRTVRTHLAGLVLPSTSTPPTEADWKEGVTEGVWASLHTDGCLTQHTQLLARVYLGGVTHQIRREVWPYLLNHYQFGSTPEERNEQDRRIRQTYETTMSEWLAVEAIVRQRDKEVMALNMAKLSSESQNGGIPLVDRDRSLSNEVFEPDTLSMGSVDNPGTVQEEEEDDQNMDTFDQECPQHDHPHHHHDNNSTHQPTSDNSDNLDSCGKEERQRENIRQGSKETACVSAVVGPPPPSTTITTTTTTTTNTTSTSTTTTTTTTTTPVIISKASLDSGSHSDVVNGTEDLETTAAMDSEVKHITENGATGPLENGDNNNTATMDCNAMDTLGVEEGQDGHSLESRSSCISPASSQGGVYSTELLDTFGLNLHRIDKDVQRCDRNYWYFTQDNLEKLRNVMCTYVWEHLDTGYMQGMCDLVAPLLVVFDEEAATYSCFCHLMGRMSHNFPNGGAMDQHFANMRSLIQILDSEMFELMHQNGDYTHFYFCYRWFLLDFKRELVYDDVFRVWEAIWAARHVSSSHFVLFIALALVERYRGIILDNNMDFTDIIKFFNEMAERHDALEVLQTARNLVLQLQTLIENK</sequence>
<dbReference type="Gene3D" id="1.10.8.270">
    <property type="entry name" value="putative rabgap domain of human tbc1 domain family member 14 like domains"/>
    <property type="match status" value="1"/>
</dbReference>
<dbReference type="InterPro" id="IPR004012">
    <property type="entry name" value="Run_dom"/>
</dbReference>
<reference evidence="6" key="1">
    <citation type="submission" date="2023-11" db="EMBL/GenBank/DDBJ databases">
        <title>Genome assemblies of two species of porcelain crab, Petrolisthes cinctipes and Petrolisthes manimaculis (Anomura: Porcellanidae).</title>
        <authorList>
            <person name="Angst P."/>
        </authorList>
    </citation>
    <scope>NUCLEOTIDE SEQUENCE</scope>
    <source>
        <strain evidence="6">PB745_02</strain>
        <tissue evidence="6">Gill</tissue>
    </source>
</reference>
<dbReference type="Proteomes" id="UP001292094">
    <property type="component" value="Unassembled WGS sequence"/>
</dbReference>
<dbReference type="SUPFAM" id="SSF140741">
    <property type="entry name" value="RUN domain-like"/>
    <property type="match status" value="1"/>
</dbReference>
<evidence type="ECO:0000313" key="6">
    <source>
        <dbReference type="EMBL" id="KAK4297112.1"/>
    </source>
</evidence>
<dbReference type="CDD" id="cd15784">
    <property type="entry name" value="PH_RUTBC"/>
    <property type="match status" value="1"/>
</dbReference>
<feature type="domain" description="Rab-GAP TBC" evidence="4">
    <location>
        <begin position="646"/>
        <end position="1104"/>
    </location>
</feature>
<dbReference type="PANTHER" id="PTHR22957">
    <property type="entry name" value="TBC1 DOMAIN FAMILY MEMBER GTPASE-ACTIVATING PROTEIN"/>
    <property type="match status" value="1"/>
</dbReference>
<comment type="similarity">
    <text evidence="2">Belongs to the RUTBC family.</text>
</comment>
<dbReference type="InterPro" id="IPR035969">
    <property type="entry name" value="Rab-GAP_TBC_sf"/>
</dbReference>
<dbReference type="Gene3D" id="1.10.472.80">
    <property type="entry name" value="Ypt/Rab-GAP domain of gyp1p, domain 3"/>
    <property type="match status" value="1"/>
</dbReference>
<feature type="compositionally biased region" description="Pro residues" evidence="3">
    <location>
        <begin position="173"/>
        <end position="183"/>
    </location>
</feature>
<feature type="compositionally biased region" description="Low complexity" evidence="3">
    <location>
        <begin position="57"/>
        <end position="69"/>
    </location>
</feature>
<dbReference type="InterPro" id="IPR037213">
    <property type="entry name" value="Run_dom_sf"/>
</dbReference>
<accession>A0AAE1NXU6</accession>
<dbReference type="Pfam" id="PF00566">
    <property type="entry name" value="RabGAP-TBC"/>
    <property type="match status" value="1"/>
</dbReference>
<dbReference type="SUPFAM" id="SSF47923">
    <property type="entry name" value="Ypt/Rab-GAP domain of gyp1p"/>
    <property type="match status" value="2"/>
</dbReference>
<keyword evidence="7" id="KW-1185">Reference proteome</keyword>
<dbReference type="SMART" id="SM00164">
    <property type="entry name" value="TBC"/>
    <property type="match status" value="1"/>
</dbReference>
<dbReference type="InterPro" id="IPR021935">
    <property type="entry name" value="SGSM1/2_RBD"/>
</dbReference>
<evidence type="ECO:0000256" key="2">
    <source>
        <dbReference type="ARBA" id="ARBA00034124"/>
    </source>
</evidence>
<comment type="caution">
    <text evidence="6">The sequence shown here is derived from an EMBL/GenBank/DDBJ whole genome shotgun (WGS) entry which is preliminary data.</text>
</comment>
<feature type="domain" description="RUN" evidence="5">
    <location>
        <begin position="1"/>
        <end position="151"/>
    </location>
</feature>
<evidence type="ECO:0000313" key="7">
    <source>
        <dbReference type="Proteomes" id="UP001292094"/>
    </source>
</evidence>
<dbReference type="Gene3D" id="1.20.58.900">
    <property type="match status" value="1"/>
</dbReference>
<evidence type="ECO:0000259" key="5">
    <source>
        <dbReference type="PROSITE" id="PS50826"/>
    </source>
</evidence>
<feature type="compositionally biased region" description="Low complexity" evidence="3">
    <location>
        <begin position="497"/>
        <end position="517"/>
    </location>
</feature>
<dbReference type="GO" id="GO:0031410">
    <property type="term" value="C:cytoplasmic vesicle"/>
    <property type="evidence" value="ECO:0007669"/>
    <property type="project" value="UniProtKB-ARBA"/>
</dbReference>
<dbReference type="PROSITE" id="PS50086">
    <property type="entry name" value="TBC_RABGAP"/>
    <property type="match status" value="1"/>
</dbReference>
<feature type="region of interest" description="Disordered" evidence="3">
    <location>
        <begin position="735"/>
        <end position="849"/>
    </location>
</feature>
<feature type="compositionally biased region" description="Polar residues" evidence="3">
    <location>
        <begin position="440"/>
        <end position="450"/>
    </location>
</feature>
<dbReference type="Gene3D" id="2.30.29.230">
    <property type="match status" value="1"/>
</dbReference>
<dbReference type="FunFam" id="1.10.472.80:FF:000004">
    <property type="entry name" value="Small G protein signaling modulator 1"/>
    <property type="match status" value="1"/>
</dbReference>
<dbReference type="AlphaFoldDB" id="A0AAE1NXU6"/>
<evidence type="ECO:0008006" key="8">
    <source>
        <dbReference type="Google" id="ProtNLM"/>
    </source>
</evidence>
<evidence type="ECO:0000256" key="1">
    <source>
        <dbReference type="ARBA" id="ARBA00022468"/>
    </source>
</evidence>
<proteinExistence type="inferred from homology"/>
<dbReference type="SMART" id="SM00593">
    <property type="entry name" value="RUN"/>
    <property type="match status" value="1"/>
</dbReference>
<feature type="region of interest" description="Disordered" evidence="3">
    <location>
        <begin position="432"/>
        <end position="455"/>
    </location>
</feature>
<feature type="compositionally biased region" description="Low complexity" evidence="3">
    <location>
        <begin position="828"/>
        <end position="849"/>
    </location>
</feature>
<dbReference type="Pfam" id="PF12068">
    <property type="entry name" value="PH_RBD"/>
    <property type="match status" value="1"/>
</dbReference>
<protein>
    <recommendedName>
        <fullName evidence="8">Small G protein signaling modulator 1</fullName>
    </recommendedName>
</protein>
<keyword evidence="1" id="KW-0343">GTPase activation</keyword>
<dbReference type="FunFam" id="1.10.8.270:FF:000064">
    <property type="entry name" value="Small G protein-signaling modulator 1b"/>
    <property type="match status" value="1"/>
</dbReference>
<evidence type="ECO:0000256" key="3">
    <source>
        <dbReference type="SAM" id="MobiDB-lite"/>
    </source>
</evidence>
<dbReference type="InterPro" id="IPR000195">
    <property type="entry name" value="Rab-GAP-TBC_dom"/>
</dbReference>
<dbReference type="Pfam" id="PF02759">
    <property type="entry name" value="RUN"/>
    <property type="match status" value="1"/>
</dbReference>
<organism evidence="6 7">
    <name type="scientific">Petrolisthes manimaculis</name>
    <dbReference type="NCBI Taxonomy" id="1843537"/>
    <lineage>
        <taxon>Eukaryota</taxon>
        <taxon>Metazoa</taxon>
        <taxon>Ecdysozoa</taxon>
        <taxon>Arthropoda</taxon>
        <taxon>Crustacea</taxon>
        <taxon>Multicrustacea</taxon>
        <taxon>Malacostraca</taxon>
        <taxon>Eumalacostraca</taxon>
        <taxon>Eucarida</taxon>
        <taxon>Decapoda</taxon>
        <taxon>Pleocyemata</taxon>
        <taxon>Anomura</taxon>
        <taxon>Galatheoidea</taxon>
        <taxon>Porcellanidae</taxon>
        <taxon>Petrolisthes</taxon>
    </lineage>
</organism>
<gene>
    <name evidence="6" type="ORF">Pmani_030446</name>
</gene>
<dbReference type="CDD" id="cd17687">
    <property type="entry name" value="RUN_SGSM1_like"/>
    <property type="match status" value="1"/>
</dbReference>
<feature type="compositionally biased region" description="Low complexity" evidence="3">
    <location>
        <begin position="528"/>
        <end position="551"/>
    </location>
</feature>
<dbReference type="InterPro" id="IPR037745">
    <property type="entry name" value="SGSM1/2"/>
</dbReference>
<feature type="compositionally biased region" description="Basic and acidic residues" evidence="3">
    <location>
        <begin position="797"/>
        <end position="811"/>
    </location>
</feature>
<feature type="compositionally biased region" description="Low complexity" evidence="3">
    <location>
        <begin position="201"/>
        <end position="232"/>
    </location>
</feature>
<name>A0AAE1NXU6_9EUCA</name>
<dbReference type="PANTHER" id="PTHR22957:SF502">
    <property type="entry name" value="SMALL G PROTEIN SIGNALING MODULATOR 2-RELATED"/>
    <property type="match status" value="1"/>
</dbReference>